<keyword evidence="2" id="KW-1185">Reference proteome</keyword>
<reference evidence="2" key="1">
    <citation type="journal article" date="2021" name="BMC Genomics">
        <title>Chromosome-level genome assembly and manually-curated proteome of model necrotroph Parastagonospora nodorum Sn15 reveals a genome-wide trove of candidate effector homologs, and redundancy of virulence-related functions within an accessory chromosome.</title>
        <authorList>
            <person name="Bertazzoni S."/>
            <person name="Jones D.A.B."/>
            <person name="Phan H.T."/>
            <person name="Tan K.-C."/>
            <person name="Hane J.K."/>
        </authorList>
    </citation>
    <scope>NUCLEOTIDE SEQUENCE [LARGE SCALE GENOMIC DNA]</scope>
    <source>
        <strain evidence="2">SN15 / ATCC MYA-4574 / FGSC 10173)</strain>
    </source>
</reference>
<dbReference type="VEuPathDB" id="FungiDB:JI435_414700"/>
<organism evidence="1 2">
    <name type="scientific">Phaeosphaeria nodorum (strain SN15 / ATCC MYA-4574 / FGSC 10173)</name>
    <name type="common">Glume blotch fungus</name>
    <name type="synonym">Parastagonospora nodorum</name>
    <dbReference type="NCBI Taxonomy" id="321614"/>
    <lineage>
        <taxon>Eukaryota</taxon>
        <taxon>Fungi</taxon>
        <taxon>Dikarya</taxon>
        <taxon>Ascomycota</taxon>
        <taxon>Pezizomycotina</taxon>
        <taxon>Dothideomycetes</taxon>
        <taxon>Pleosporomycetidae</taxon>
        <taxon>Pleosporales</taxon>
        <taxon>Pleosporineae</taxon>
        <taxon>Phaeosphaeriaceae</taxon>
        <taxon>Parastagonospora</taxon>
    </lineage>
</organism>
<protein>
    <submittedName>
        <fullName evidence="1">Uncharacterized protein</fullName>
    </submittedName>
</protein>
<gene>
    <name evidence="1" type="ORF">JI435_414700</name>
</gene>
<proteinExistence type="predicted"/>
<dbReference type="Proteomes" id="UP000663193">
    <property type="component" value="Chromosome 10"/>
</dbReference>
<accession>A0A7U2F7J4</accession>
<dbReference type="EMBL" id="CP069032">
    <property type="protein sequence ID" value="QRD00179.1"/>
    <property type="molecule type" value="Genomic_DNA"/>
</dbReference>
<name>A0A7U2F7J4_PHANO</name>
<evidence type="ECO:0000313" key="1">
    <source>
        <dbReference type="EMBL" id="QRD00179.1"/>
    </source>
</evidence>
<dbReference type="AlphaFoldDB" id="A0A7U2F7J4"/>
<sequence>MNENARDASTHLRFFFKSDSGLFPGDCYSRLRYPLALQLIMSCYLVSCNEPIRPTGRSVFQPTASRARGAHRHEKCRNHCHLDPKNFANCSSKPDKKRREWGATTTRQLEYKIKRHVYV</sequence>
<evidence type="ECO:0000313" key="2">
    <source>
        <dbReference type="Proteomes" id="UP000663193"/>
    </source>
</evidence>